<gene>
    <name evidence="1" type="ORF">ENX07_06305</name>
</gene>
<comment type="caution">
    <text evidence="1">The sequence shown here is derived from an EMBL/GenBank/DDBJ whole genome shotgun (WGS) entry which is preliminary data.</text>
</comment>
<dbReference type="EMBL" id="DTMQ01000040">
    <property type="protein sequence ID" value="HGE99663.1"/>
    <property type="molecule type" value="Genomic_DNA"/>
</dbReference>
<sequence length="59" mass="7388">MRRYRELAEIDTETWHRCPPDSFYWYISGHHEVTYITEPPFPFEIRRRQATSYVELHSW</sequence>
<organism evidence="1">
    <name type="scientific">candidate division WOR-3 bacterium</name>
    <dbReference type="NCBI Taxonomy" id="2052148"/>
    <lineage>
        <taxon>Bacteria</taxon>
        <taxon>Bacteria division WOR-3</taxon>
    </lineage>
</organism>
<proteinExistence type="predicted"/>
<dbReference type="AlphaFoldDB" id="A0A7C3UQ25"/>
<accession>A0A7C3UQ25</accession>
<protein>
    <submittedName>
        <fullName evidence="1">Uncharacterized protein</fullName>
    </submittedName>
</protein>
<name>A0A7C3UQ25_UNCW3</name>
<reference evidence="1" key="1">
    <citation type="journal article" date="2020" name="mSystems">
        <title>Genome- and Community-Level Interaction Insights into Carbon Utilization and Element Cycling Functions of Hydrothermarchaeota in Hydrothermal Sediment.</title>
        <authorList>
            <person name="Zhou Z."/>
            <person name="Liu Y."/>
            <person name="Xu W."/>
            <person name="Pan J."/>
            <person name="Luo Z.H."/>
            <person name="Li M."/>
        </authorList>
    </citation>
    <scope>NUCLEOTIDE SEQUENCE [LARGE SCALE GENOMIC DNA]</scope>
    <source>
        <strain evidence="1">SpSt-906</strain>
    </source>
</reference>
<evidence type="ECO:0000313" key="1">
    <source>
        <dbReference type="EMBL" id="HGE99663.1"/>
    </source>
</evidence>